<dbReference type="PROSITE" id="PS51935">
    <property type="entry name" value="NLPC_P60"/>
    <property type="match status" value="1"/>
</dbReference>
<sequence>MKKLIYSVVLGSTISAAVATAPNSADAALGDGLLKQGMNNSDVKDLQQQLKNKGYFKLGYTTTYFGTITKDALKNFQRANGLAADGIAGKNTYRVLLNNSTSSSSGTVSSSTLLKYGMSSPQVKQLQSALKQKGYFNFGYTTNYYGSITRDAVIKFQRANGLAADGIAGPKTLAKLNGSSVSAGSSSSSSGVSTSTTLRLGMSSPQVQKLQSALKQKGYFTYSRTTNYYGTITRDAVMKFQRAAGLAVDGIAGPKTLAALNGNTPVAESKPSQGSGSSSSSSQTTQKIISIAKSLRGVPYVWGGTSTSGFDCSGFIQYVFNKAGGPSLPRTVAAMYDRGTSVSSPKVGDLVFFETYKPGASHAGIYLGNSQFIHAGSSTGVTISSLHNTYWAPRYLGAKTY</sequence>
<keyword evidence="9" id="KW-1185">Reference proteome</keyword>
<protein>
    <submittedName>
        <fullName evidence="8">Peptidoglycan binding domain-containing protein</fullName>
    </submittedName>
</protein>
<keyword evidence="3" id="KW-0378">Hydrolase</keyword>
<dbReference type="InterPro" id="IPR036366">
    <property type="entry name" value="PGBDSf"/>
</dbReference>
<evidence type="ECO:0000256" key="6">
    <source>
        <dbReference type="SAM" id="SignalP"/>
    </source>
</evidence>
<feature type="compositionally biased region" description="Low complexity" evidence="5">
    <location>
        <begin position="269"/>
        <end position="283"/>
    </location>
</feature>
<dbReference type="Gene3D" id="1.10.101.10">
    <property type="entry name" value="PGBD-like superfamily/PGBD"/>
    <property type="match status" value="3"/>
</dbReference>
<comment type="similarity">
    <text evidence="1">Belongs to the peptidase C40 family.</text>
</comment>
<dbReference type="InterPro" id="IPR002477">
    <property type="entry name" value="Peptidoglycan-bd-like"/>
</dbReference>
<feature type="chain" id="PRO_5047041587" evidence="6">
    <location>
        <begin position="28"/>
        <end position="401"/>
    </location>
</feature>
<feature type="domain" description="NlpC/P60" evidence="7">
    <location>
        <begin position="282"/>
        <end position="401"/>
    </location>
</feature>
<proteinExistence type="inferred from homology"/>
<evidence type="ECO:0000256" key="4">
    <source>
        <dbReference type="ARBA" id="ARBA00022807"/>
    </source>
</evidence>
<evidence type="ECO:0000259" key="7">
    <source>
        <dbReference type="PROSITE" id="PS51935"/>
    </source>
</evidence>
<gene>
    <name evidence="8" type="ORF">SAMN02745910_02820</name>
</gene>
<feature type="signal peptide" evidence="6">
    <location>
        <begin position="1"/>
        <end position="27"/>
    </location>
</feature>
<dbReference type="Pfam" id="PF01471">
    <property type="entry name" value="PG_binding_1"/>
    <property type="match status" value="3"/>
</dbReference>
<reference evidence="8 9" key="1">
    <citation type="submission" date="2016-10" db="EMBL/GenBank/DDBJ databases">
        <authorList>
            <person name="Varghese N."/>
            <person name="Submissions S."/>
        </authorList>
    </citation>
    <scope>NUCLEOTIDE SEQUENCE [LARGE SCALE GENOMIC DNA]</scope>
    <source>
        <strain evidence="8 9">DSM 13796</strain>
    </source>
</reference>
<evidence type="ECO:0000313" key="8">
    <source>
        <dbReference type="EMBL" id="SFQ68896.1"/>
    </source>
</evidence>
<evidence type="ECO:0000256" key="3">
    <source>
        <dbReference type="ARBA" id="ARBA00022801"/>
    </source>
</evidence>
<keyword evidence="4" id="KW-0788">Thiol protease</keyword>
<organism evidence="8 9">
    <name type="scientific">Priestia endophytica DSM 13796</name>
    <dbReference type="NCBI Taxonomy" id="1121089"/>
    <lineage>
        <taxon>Bacteria</taxon>
        <taxon>Bacillati</taxon>
        <taxon>Bacillota</taxon>
        <taxon>Bacilli</taxon>
        <taxon>Bacillales</taxon>
        <taxon>Bacillaceae</taxon>
        <taxon>Priestia</taxon>
    </lineage>
</organism>
<dbReference type="Gene3D" id="3.90.1720.10">
    <property type="entry name" value="endopeptidase domain like (from Nostoc punctiforme)"/>
    <property type="match status" value="1"/>
</dbReference>
<dbReference type="PANTHER" id="PTHR47053">
    <property type="entry name" value="MUREIN DD-ENDOPEPTIDASE MEPH-RELATED"/>
    <property type="match status" value="1"/>
</dbReference>
<dbReference type="EMBL" id="FOXX01000006">
    <property type="protein sequence ID" value="SFQ68896.1"/>
    <property type="molecule type" value="Genomic_DNA"/>
</dbReference>
<dbReference type="GeneID" id="93711450"/>
<keyword evidence="2" id="KW-0645">Protease</keyword>
<dbReference type="InterPro" id="IPR000064">
    <property type="entry name" value="NLP_P60_dom"/>
</dbReference>
<dbReference type="Pfam" id="PF00877">
    <property type="entry name" value="NLPC_P60"/>
    <property type="match status" value="1"/>
</dbReference>
<dbReference type="InterPro" id="IPR038765">
    <property type="entry name" value="Papain-like_cys_pep_sf"/>
</dbReference>
<dbReference type="Proteomes" id="UP000182762">
    <property type="component" value="Unassembled WGS sequence"/>
</dbReference>
<evidence type="ECO:0000256" key="5">
    <source>
        <dbReference type="SAM" id="MobiDB-lite"/>
    </source>
</evidence>
<evidence type="ECO:0000313" key="9">
    <source>
        <dbReference type="Proteomes" id="UP000182762"/>
    </source>
</evidence>
<dbReference type="PANTHER" id="PTHR47053:SF1">
    <property type="entry name" value="MUREIN DD-ENDOPEPTIDASE MEPH-RELATED"/>
    <property type="match status" value="1"/>
</dbReference>
<feature type="region of interest" description="Disordered" evidence="5">
    <location>
        <begin position="262"/>
        <end position="283"/>
    </location>
</feature>
<dbReference type="SUPFAM" id="SSF47090">
    <property type="entry name" value="PGBD-like"/>
    <property type="match status" value="3"/>
</dbReference>
<evidence type="ECO:0000256" key="2">
    <source>
        <dbReference type="ARBA" id="ARBA00022670"/>
    </source>
</evidence>
<dbReference type="SUPFAM" id="SSF54001">
    <property type="entry name" value="Cysteine proteinases"/>
    <property type="match status" value="1"/>
</dbReference>
<dbReference type="InterPro" id="IPR051202">
    <property type="entry name" value="Peptidase_C40"/>
</dbReference>
<dbReference type="InterPro" id="IPR036365">
    <property type="entry name" value="PGBD-like_sf"/>
</dbReference>
<comment type="caution">
    <text evidence="8">The sequence shown here is derived from an EMBL/GenBank/DDBJ whole genome shotgun (WGS) entry which is preliminary data.</text>
</comment>
<keyword evidence="6" id="KW-0732">Signal</keyword>
<evidence type="ECO:0000256" key="1">
    <source>
        <dbReference type="ARBA" id="ARBA00007074"/>
    </source>
</evidence>
<name>A0A1I6AJP9_9BACI</name>
<dbReference type="RefSeq" id="WP_061805486.1">
    <property type="nucleotide sequence ID" value="NZ_FOXX01000006.1"/>
</dbReference>
<accession>A0A1I6AJP9</accession>